<keyword evidence="6 7" id="KW-0472">Membrane</keyword>
<reference evidence="9" key="1">
    <citation type="journal article" date="2020" name="mSystems">
        <title>Genome- and Community-Level Interaction Insights into Carbon Utilization and Element Cycling Functions of Hydrothermarchaeota in Hydrothermal Sediment.</title>
        <authorList>
            <person name="Zhou Z."/>
            <person name="Liu Y."/>
            <person name="Xu W."/>
            <person name="Pan J."/>
            <person name="Luo Z.H."/>
            <person name="Li M."/>
        </authorList>
    </citation>
    <scope>NUCLEOTIDE SEQUENCE [LARGE SCALE GENOMIC DNA]</scope>
    <source>
        <strain evidence="9">SpSt-82</strain>
    </source>
</reference>
<comment type="subcellular location">
    <subcellularLocation>
        <location evidence="1 7">Cell membrane</location>
        <topology evidence="1 7">Multi-pass membrane protein</topology>
    </subcellularLocation>
</comment>
<dbReference type="CDD" id="cd06261">
    <property type="entry name" value="TM_PBP2"/>
    <property type="match status" value="1"/>
</dbReference>
<dbReference type="Pfam" id="PF12911">
    <property type="entry name" value="OppC_N"/>
    <property type="match status" value="1"/>
</dbReference>
<evidence type="ECO:0000256" key="3">
    <source>
        <dbReference type="ARBA" id="ARBA00022475"/>
    </source>
</evidence>
<dbReference type="AlphaFoldDB" id="A0A7V4TIG3"/>
<dbReference type="Pfam" id="PF00528">
    <property type="entry name" value="BPD_transp_1"/>
    <property type="match status" value="1"/>
</dbReference>
<evidence type="ECO:0000313" key="9">
    <source>
        <dbReference type="EMBL" id="HGY39864.1"/>
    </source>
</evidence>
<dbReference type="Gene3D" id="1.10.3720.10">
    <property type="entry name" value="MetI-like"/>
    <property type="match status" value="1"/>
</dbReference>
<comment type="similarity">
    <text evidence="7">Belongs to the binding-protein-dependent transport system permease family.</text>
</comment>
<feature type="transmembrane region" description="Helical" evidence="7">
    <location>
        <begin position="86"/>
        <end position="110"/>
    </location>
</feature>
<gene>
    <name evidence="9" type="ORF">ENW11_08675</name>
</gene>
<dbReference type="RefSeq" id="WP_017874092.1">
    <property type="nucleotide sequence ID" value="NZ_CP187957.1"/>
</dbReference>
<evidence type="ECO:0000256" key="5">
    <source>
        <dbReference type="ARBA" id="ARBA00022989"/>
    </source>
</evidence>
<dbReference type="PROSITE" id="PS50928">
    <property type="entry name" value="ABC_TM1"/>
    <property type="match status" value="1"/>
</dbReference>
<dbReference type="InterPro" id="IPR000515">
    <property type="entry name" value="MetI-like"/>
</dbReference>
<dbReference type="GO" id="GO:0055085">
    <property type="term" value="P:transmembrane transport"/>
    <property type="evidence" value="ECO:0007669"/>
    <property type="project" value="InterPro"/>
</dbReference>
<feature type="transmembrane region" description="Helical" evidence="7">
    <location>
        <begin position="212"/>
        <end position="230"/>
    </location>
</feature>
<dbReference type="InterPro" id="IPR035906">
    <property type="entry name" value="MetI-like_sf"/>
</dbReference>
<keyword evidence="4 7" id="KW-0812">Transmembrane</keyword>
<dbReference type="PANTHER" id="PTHR43386:SF1">
    <property type="entry name" value="D,D-DIPEPTIDE TRANSPORT SYSTEM PERMEASE PROTEIN DDPC-RELATED"/>
    <property type="match status" value="1"/>
</dbReference>
<keyword evidence="2 7" id="KW-0813">Transport</keyword>
<protein>
    <submittedName>
        <fullName evidence="9">ABC transporter permease</fullName>
    </submittedName>
</protein>
<evidence type="ECO:0000259" key="8">
    <source>
        <dbReference type="PROSITE" id="PS50928"/>
    </source>
</evidence>
<organism evidence="9">
    <name type="scientific">Candidatus Caldatribacterium saccharofermentans</name>
    <dbReference type="NCBI Taxonomy" id="1454753"/>
    <lineage>
        <taxon>Bacteria</taxon>
        <taxon>Pseudomonadati</taxon>
        <taxon>Atribacterota</taxon>
        <taxon>Atribacteria</taxon>
        <taxon>Atribacterales</taxon>
        <taxon>Candidatus Caldatribacteriaceae</taxon>
        <taxon>Candidatus Caldatribacterium</taxon>
    </lineage>
</organism>
<evidence type="ECO:0000256" key="4">
    <source>
        <dbReference type="ARBA" id="ARBA00022692"/>
    </source>
</evidence>
<dbReference type="PANTHER" id="PTHR43386">
    <property type="entry name" value="OLIGOPEPTIDE TRANSPORT SYSTEM PERMEASE PROTEIN APPC"/>
    <property type="match status" value="1"/>
</dbReference>
<feature type="transmembrane region" description="Helical" evidence="7">
    <location>
        <begin position="250"/>
        <end position="271"/>
    </location>
</feature>
<accession>A0A7V4TIG3</accession>
<keyword evidence="3" id="KW-1003">Cell membrane</keyword>
<feature type="transmembrane region" description="Helical" evidence="7">
    <location>
        <begin position="122"/>
        <end position="142"/>
    </location>
</feature>
<sequence>MRRTKIGKWWYKFSRNPLSVVGLIIVVGVVFCAVFAPWVSPYPEHAGPYVNYREANQPPSLAHPFGTDIFGRDVLSRVFFAFRSSLLMGIVVLSIVVPVGVTLGLLAGYFKESWVDILIMRITDVFLSVPPLILALAITSVLKPNLTNAMIAVSVMWWPWYTRLVYGMATSLRNEYFVQSAELIGASKFHILFREILPNCVSTILTKMTLDMGWVILIGAALSFVGLGEQPPKPALGTMVADGAKYLPEYWWISVFPGLAIMLIVLGFNLLGDGIGDLFSLEEA</sequence>
<proteinExistence type="inferred from homology"/>
<name>A0A7V4TIG3_9BACT</name>
<keyword evidence="5 7" id="KW-1133">Transmembrane helix</keyword>
<evidence type="ECO:0000256" key="2">
    <source>
        <dbReference type="ARBA" id="ARBA00022448"/>
    </source>
</evidence>
<dbReference type="InterPro" id="IPR025966">
    <property type="entry name" value="OppC_N"/>
</dbReference>
<dbReference type="EMBL" id="DTIY01000066">
    <property type="protein sequence ID" value="HGY39864.1"/>
    <property type="molecule type" value="Genomic_DNA"/>
</dbReference>
<feature type="domain" description="ABC transmembrane type-1" evidence="8">
    <location>
        <begin position="82"/>
        <end position="272"/>
    </location>
</feature>
<evidence type="ECO:0000256" key="7">
    <source>
        <dbReference type="RuleBase" id="RU363032"/>
    </source>
</evidence>
<comment type="caution">
    <text evidence="9">The sequence shown here is derived from an EMBL/GenBank/DDBJ whole genome shotgun (WGS) entry which is preliminary data.</text>
</comment>
<feature type="transmembrane region" description="Helical" evidence="7">
    <location>
        <begin position="20"/>
        <end position="39"/>
    </location>
</feature>
<dbReference type="GO" id="GO:0005886">
    <property type="term" value="C:plasma membrane"/>
    <property type="evidence" value="ECO:0007669"/>
    <property type="project" value="UniProtKB-SubCell"/>
</dbReference>
<feature type="transmembrane region" description="Helical" evidence="7">
    <location>
        <begin position="148"/>
        <end position="166"/>
    </location>
</feature>
<dbReference type="InterPro" id="IPR050366">
    <property type="entry name" value="BP-dependent_transpt_permease"/>
</dbReference>
<evidence type="ECO:0000256" key="1">
    <source>
        <dbReference type="ARBA" id="ARBA00004651"/>
    </source>
</evidence>
<evidence type="ECO:0000256" key="6">
    <source>
        <dbReference type="ARBA" id="ARBA00023136"/>
    </source>
</evidence>
<dbReference type="SUPFAM" id="SSF161098">
    <property type="entry name" value="MetI-like"/>
    <property type="match status" value="1"/>
</dbReference>